<feature type="compositionally biased region" description="Basic and acidic residues" evidence="1">
    <location>
        <begin position="247"/>
        <end position="263"/>
    </location>
</feature>
<evidence type="ECO:0000313" key="3">
    <source>
        <dbReference type="EMBL" id="KOS22572.1"/>
    </source>
</evidence>
<evidence type="ECO:0000256" key="2">
    <source>
        <dbReference type="SAM" id="Phobius"/>
    </source>
</evidence>
<protein>
    <submittedName>
        <fullName evidence="3">Uncharacterized protein</fullName>
    </submittedName>
</protein>
<organism evidence="3 4">
    <name type="scientific">Escovopsis weberi</name>
    <dbReference type="NCBI Taxonomy" id="150374"/>
    <lineage>
        <taxon>Eukaryota</taxon>
        <taxon>Fungi</taxon>
        <taxon>Dikarya</taxon>
        <taxon>Ascomycota</taxon>
        <taxon>Pezizomycotina</taxon>
        <taxon>Sordariomycetes</taxon>
        <taxon>Hypocreomycetidae</taxon>
        <taxon>Hypocreales</taxon>
        <taxon>Hypocreaceae</taxon>
        <taxon>Escovopsis</taxon>
    </lineage>
</organism>
<keyword evidence="2" id="KW-0812">Transmembrane</keyword>
<reference evidence="3 4" key="1">
    <citation type="submission" date="2015-07" db="EMBL/GenBank/DDBJ databases">
        <title>The genome of the fungus Escovopsis weberi, a specialized disease agent of ant agriculture.</title>
        <authorList>
            <person name="de Man T.J."/>
            <person name="Stajich J.E."/>
            <person name="Kubicek C.P."/>
            <person name="Chenthamara K."/>
            <person name="Atanasova L."/>
            <person name="Druzhinina I.S."/>
            <person name="Birnbaum S."/>
            <person name="Barribeau S.M."/>
            <person name="Teiling C."/>
            <person name="Suen G."/>
            <person name="Currie C."/>
            <person name="Gerardo N.M."/>
        </authorList>
    </citation>
    <scope>NUCLEOTIDE SEQUENCE [LARGE SCALE GENOMIC DNA]</scope>
</reference>
<dbReference type="OrthoDB" id="71600at2759"/>
<keyword evidence="2" id="KW-0472">Membrane</keyword>
<sequence>MVLNLGLLYLLASCVLFAIAAIVHFRTQTLSLPLAAGITVLVALLPLAALFNTALHPRLLRAAARPHASALRRLAPAALQLLQALLATVLGTLLLQDARPGSPTARCLLEGRWQALYSAHDAPAIRAVQDALACCGFNSVRDRAFPFQGRCDETFGRTEGCRAPWAAALRGGAGADFAVVLVVGLMQAFGLIVMRERPGWWAWRPSSPRRSGLTGGGERAGGGGGGGEARENRPLLSAAAEDEEAEVVERQEQIEHGGYRALDDGEEAMPRVLPSGMGHERNAWAE</sequence>
<evidence type="ECO:0000313" key="4">
    <source>
        <dbReference type="Proteomes" id="UP000053831"/>
    </source>
</evidence>
<feature type="transmembrane region" description="Helical" evidence="2">
    <location>
        <begin position="74"/>
        <end position="95"/>
    </location>
</feature>
<feature type="region of interest" description="Disordered" evidence="1">
    <location>
        <begin position="204"/>
        <end position="286"/>
    </location>
</feature>
<proteinExistence type="predicted"/>
<dbReference type="Proteomes" id="UP000053831">
    <property type="component" value="Unassembled WGS sequence"/>
</dbReference>
<keyword evidence="2" id="KW-1133">Transmembrane helix</keyword>
<dbReference type="STRING" id="150374.A0A0N0RU63"/>
<dbReference type="EMBL" id="LGSR01000006">
    <property type="protein sequence ID" value="KOS22572.1"/>
    <property type="molecule type" value="Genomic_DNA"/>
</dbReference>
<accession>A0A0N0RU63</accession>
<feature type="compositionally biased region" description="Gly residues" evidence="1">
    <location>
        <begin position="213"/>
        <end position="227"/>
    </location>
</feature>
<name>A0A0N0RU63_ESCWE</name>
<keyword evidence="4" id="KW-1185">Reference proteome</keyword>
<feature type="transmembrane region" description="Helical" evidence="2">
    <location>
        <begin position="177"/>
        <end position="194"/>
    </location>
</feature>
<evidence type="ECO:0000256" key="1">
    <source>
        <dbReference type="SAM" id="MobiDB-lite"/>
    </source>
</evidence>
<feature type="transmembrane region" description="Helical" evidence="2">
    <location>
        <begin position="30"/>
        <end position="53"/>
    </location>
</feature>
<gene>
    <name evidence="3" type="ORF">ESCO_001702</name>
</gene>
<comment type="caution">
    <text evidence="3">The sequence shown here is derived from an EMBL/GenBank/DDBJ whole genome shotgun (WGS) entry which is preliminary data.</text>
</comment>
<dbReference type="AlphaFoldDB" id="A0A0N0RU63"/>